<feature type="transmembrane region" description="Helical" evidence="7">
    <location>
        <begin position="406"/>
        <end position="425"/>
    </location>
</feature>
<keyword evidence="4 7" id="KW-0812">Transmembrane</keyword>
<dbReference type="PANTHER" id="PTHR42718:SF47">
    <property type="entry name" value="METHYL VIOLOGEN RESISTANCE PROTEIN SMVA"/>
    <property type="match status" value="1"/>
</dbReference>
<dbReference type="GO" id="GO:0005886">
    <property type="term" value="C:plasma membrane"/>
    <property type="evidence" value="ECO:0007669"/>
    <property type="project" value="UniProtKB-SubCell"/>
</dbReference>
<sequence>MTAQPHPRAGARAWVGLTVLMLPGLLIAVDGTVLGFALPSLDAGLRPSATQTLWIVDAYAFVLASLLVAMGNVGDLVGRRKLLMIGTAGFGAASLLCAYAPDAPALIAGRALLGLAGATLMPSTISLLRSMFQEGQQRVFAIAVWSTAFSAGSGLGPIIGGWLLDHFWWGSVFLINVPVVLVALVCVPLFVDESRNPEPGQIDLLSVLLSLLAIVPVVYGAKETAKHGPNPAALAAVVFGSLMGWVFVRRQRGLAEPLLDVALLRDRRFSSAVAVSFVVVCVLVGTQFLIPQYLQLVLGIPASRASFYLLPGAAASVVSGFVAAAAMKRVSERSLILASLFLIAGASAALLGLNAEHGAVLVSVSGMAVTFGFGVAMTVISAIVLDAAPPQRAGAAAGLSETAIELGVAMGVAVFGSIVNAVYQLRLRIPPDAEPAAAQAAKETLANALAAGLGSPARVAFVSGLWAASGAGVVLTGLAVLAMLRRPAQSETTARAGE</sequence>
<evidence type="ECO:0000256" key="2">
    <source>
        <dbReference type="ARBA" id="ARBA00022448"/>
    </source>
</evidence>
<feature type="transmembrane region" description="Helical" evidence="7">
    <location>
        <begin position="140"/>
        <end position="162"/>
    </location>
</feature>
<comment type="subcellular location">
    <subcellularLocation>
        <location evidence="1">Cell membrane</location>
        <topology evidence="1">Multi-pass membrane protein</topology>
    </subcellularLocation>
</comment>
<feature type="transmembrane region" description="Helical" evidence="7">
    <location>
        <begin position="359"/>
        <end position="385"/>
    </location>
</feature>
<keyword evidence="10" id="KW-1185">Reference proteome</keyword>
<dbReference type="InterPro" id="IPR036259">
    <property type="entry name" value="MFS_trans_sf"/>
</dbReference>
<proteinExistence type="predicted"/>
<dbReference type="Pfam" id="PF07690">
    <property type="entry name" value="MFS_1"/>
    <property type="match status" value="1"/>
</dbReference>
<dbReference type="Gene3D" id="1.20.1720.10">
    <property type="entry name" value="Multidrug resistance protein D"/>
    <property type="match status" value="1"/>
</dbReference>
<evidence type="ECO:0000256" key="1">
    <source>
        <dbReference type="ARBA" id="ARBA00004651"/>
    </source>
</evidence>
<keyword evidence="2" id="KW-0813">Transport</keyword>
<evidence type="ECO:0000256" key="7">
    <source>
        <dbReference type="SAM" id="Phobius"/>
    </source>
</evidence>
<dbReference type="GO" id="GO:0022857">
    <property type="term" value="F:transmembrane transporter activity"/>
    <property type="evidence" value="ECO:0007669"/>
    <property type="project" value="InterPro"/>
</dbReference>
<evidence type="ECO:0000256" key="3">
    <source>
        <dbReference type="ARBA" id="ARBA00022475"/>
    </source>
</evidence>
<evidence type="ECO:0000256" key="4">
    <source>
        <dbReference type="ARBA" id="ARBA00022692"/>
    </source>
</evidence>
<name>D6Z9B3_SEGRD</name>
<feature type="transmembrane region" description="Helical" evidence="7">
    <location>
        <begin position="334"/>
        <end position="353"/>
    </location>
</feature>
<feature type="transmembrane region" description="Helical" evidence="7">
    <location>
        <begin position="51"/>
        <end position="70"/>
    </location>
</feature>
<evidence type="ECO:0000256" key="6">
    <source>
        <dbReference type="ARBA" id="ARBA00023136"/>
    </source>
</evidence>
<dbReference type="PANTHER" id="PTHR42718">
    <property type="entry name" value="MAJOR FACILITATOR SUPERFAMILY MULTIDRUG TRANSPORTER MFSC"/>
    <property type="match status" value="1"/>
</dbReference>
<feature type="transmembrane region" description="Helical" evidence="7">
    <location>
        <begin position="12"/>
        <end position="39"/>
    </location>
</feature>
<dbReference type="KEGG" id="srt:Srot_2088"/>
<dbReference type="AlphaFoldDB" id="D6Z9B3"/>
<feature type="transmembrane region" description="Helical" evidence="7">
    <location>
        <begin position="107"/>
        <end position="128"/>
    </location>
</feature>
<feature type="transmembrane region" description="Helical" evidence="7">
    <location>
        <begin position="269"/>
        <end position="290"/>
    </location>
</feature>
<dbReference type="CDD" id="cd17321">
    <property type="entry name" value="MFS_MMR_MDR_like"/>
    <property type="match status" value="1"/>
</dbReference>
<evidence type="ECO:0000313" key="10">
    <source>
        <dbReference type="Proteomes" id="UP000002247"/>
    </source>
</evidence>
<accession>D6Z9B3</accession>
<feature type="transmembrane region" description="Helical" evidence="7">
    <location>
        <begin position="82"/>
        <end position="101"/>
    </location>
</feature>
<dbReference type="PROSITE" id="PS50850">
    <property type="entry name" value="MFS"/>
    <property type="match status" value="1"/>
</dbReference>
<dbReference type="eggNOG" id="COG0477">
    <property type="taxonomic scope" value="Bacteria"/>
</dbReference>
<feature type="transmembrane region" description="Helical" evidence="7">
    <location>
        <begin position="231"/>
        <end position="248"/>
    </location>
</feature>
<keyword evidence="6 7" id="KW-0472">Membrane</keyword>
<feature type="transmembrane region" description="Helical" evidence="7">
    <location>
        <begin position="305"/>
        <end position="327"/>
    </location>
</feature>
<evidence type="ECO:0000259" key="8">
    <source>
        <dbReference type="PROSITE" id="PS50850"/>
    </source>
</evidence>
<keyword evidence="5 7" id="KW-1133">Transmembrane helix</keyword>
<dbReference type="Proteomes" id="UP000002247">
    <property type="component" value="Chromosome"/>
</dbReference>
<dbReference type="EMBL" id="CP001958">
    <property type="protein sequence ID" value="ADG98543.1"/>
    <property type="molecule type" value="Genomic_DNA"/>
</dbReference>
<evidence type="ECO:0000256" key="5">
    <source>
        <dbReference type="ARBA" id="ARBA00022989"/>
    </source>
</evidence>
<dbReference type="SUPFAM" id="SSF103473">
    <property type="entry name" value="MFS general substrate transporter"/>
    <property type="match status" value="1"/>
</dbReference>
<gene>
    <name evidence="9" type="ordered locus">Srot_2088</name>
</gene>
<feature type="transmembrane region" description="Helical" evidence="7">
    <location>
        <begin position="202"/>
        <end position="219"/>
    </location>
</feature>
<dbReference type="HOGENOM" id="CLU_000960_28_2_11"/>
<reference evidence="9 10" key="1">
    <citation type="journal article" date="2010" name="Stand. Genomic Sci.">
        <title>Complete genome sequence of Segniliparus rotundus type strain (CDC 1076).</title>
        <authorList>
            <person name="Sikorski J."/>
            <person name="Lapidus A."/>
            <person name="Copeland A."/>
            <person name="Misra M."/>
            <person name="Glavina Del Rio T."/>
            <person name="Nolan M."/>
            <person name="Lucas S."/>
            <person name="Chen F."/>
            <person name="Tice H."/>
            <person name="Cheng J.F."/>
            <person name="Jando M."/>
            <person name="Schneider S."/>
            <person name="Bruce D."/>
            <person name="Goodwin L."/>
            <person name="Pitluck S."/>
            <person name="Liolios K."/>
            <person name="Mikhailova N."/>
            <person name="Pati A."/>
            <person name="Ivanova N."/>
            <person name="Mavromatis K."/>
            <person name="Chen A."/>
            <person name="Palaniappan K."/>
            <person name="Chertkov O."/>
            <person name="Land M."/>
            <person name="Hauser L."/>
            <person name="Chang Y.J."/>
            <person name="Jeffries C.D."/>
            <person name="Brettin T."/>
            <person name="Detter J.C."/>
            <person name="Han C."/>
            <person name="Rohde M."/>
            <person name="Goker M."/>
            <person name="Bristow J."/>
            <person name="Eisen J.A."/>
            <person name="Markowitz V."/>
            <person name="Hugenholtz P."/>
            <person name="Kyrpides N.C."/>
            <person name="Klenk H.P."/>
        </authorList>
    </citation>
    <scope>NUCLEOTIDE SEQUENCE [LARGE SCALE GENOMIC DNA]</scope>
    <source>
        <strain evidence="10">ATCC BAA-972 / CDC 1076 / CIP 108378 / DSM 44985 / JCM 13578</strain>
    </source>
</reference>
<keyword evidence="3" id="KW-1003">Cell membrane</keyword>
<feature type="transmembrane region" description="Helical" evidence="7">
    <location>
        <begin position="465"/>
        <end position="484"/>
    </location>
</feature>
<dbReference type="InterPro" id="IPR020846">
    <property type="entry name" value="MFS_dom"/>
</dbReference>
<dbReference type="InterPro" id="IPR011701">
    <property type="entry name" value="MFS"/>
</dbReference>
<protein>
    <submittedName>
        <fullName evidence="9">Major facilitator superfamily MFS_1</fullName>
    </submittedName>
</protein>
<feature type="domain" description="Major facilitator superfamily (MFS) profile" evidence="8">
    <location>
        <begin position="16"/>
        <end position="488"/>
    </location>
</feature>
<feature type="transmembrane region" description="Helical" evidence="7">
    <location>
        <begin position="168"/>
        <end position="190"/>
    </location>
</feature>
<evidence type="ECO:0000313" key="9">
    <source>
        <dbReference type="EMBL" id="ADG98543.1"/>
    </source>
</evidence>
<dbReference type="RefSeq" id="WP_013138995.1">
    <property type="nucleotide sequence ID" value="NC_014168.1"/>
</dbReference>
<dbReference type="OrthoDB" id="9781469at2"/>
<dbReference type="STRING" id="640132.Srot_2088"/>
<organism evidence="9 10">
    <name type="scientific">Segniliparus rotundus (strain ATCC BAA-972 / CDC 1076 / CIP 108378 / DSM 44985 / JCM 13578)</name>
    <dbReference type="NCBI Taxonomy" id="640132"/>
    <lineage>
        <taxon>Bacteria</taxon>
        <taxon>Bacillati</taxon>
        <taxon>Actinomycetota</taxon>
        <taxon>Actinomycetes</taxon>
        <taxon>Mycobacteriales</taxon>
        <taxon>Segniliparaceae</taxon>
        <taxon>Segniliparus</taxon>
    </lineage>
</organism>
<dbReference type="Gene3D" id="1.20.1250.20">
    <property type="entry name" value="MFS general substrate transporter like domains"/>
    <property type="match status" value="1"/>
</dbReference>